<comment type="caution">
    <text evidence="1">The sequence shown here is derived from an EMBL/GenBank/DDBJ whole genome shotgun (WGS) entry which is preliminary data.</text>
</comment>
<protein>
    <submittedName>
        <fullName evidence="1">Uncharacterized protein</fullName>
    </submittedName>
</protein>
<organism evidence="1 2">
    <name type="scientific">Streptosporangium lutulentum</name>
    <dbReference type="NCBI Taxonomy" id="1461250"/>
    <lineage>
        <taxon>Bacteria</taxon>
        <taxon>Bacillati</taxon>
        <taxon>Actinomycetota</taxon>
        <taxon>Actinomycetes</taxon>
        <taxon>Streptosporangiales</taxon>
        <taxon>Streptosporangiaceae</taxon>
        <taxon>Streptosporangium</taxon>
    </lineage>
</organism>
<reference evidence="1 2" key="1">
    <citation type="submission" date="2023-07" db="EMBL/GenBank/DDBJ databases">
        <title>Sequencing the genomes of 1000 actinobacteria strains.</title>
        <authorList>
            <person name="Klenk H.-P."/>
        </authorList>
    </citation>
    <scope>NUCLEOTIDE SEQUENCE [LARGE SCALE GENOMIC DNA]</scope>
    <source>
        <strain evidence="1 2">DSM 46740</strain>
    </source>
</reference>
<dbReference type="RefSeq" id="WP_307567819.1">
    <property type="nucleotide sequence ID" value="NZ_JAUSQU010000001.1"/>
</dbReference>
<accession>A0ABT9QTR5</accession>
<dbReference type="Proteomes" id="UP001225356">
    <property type="component" value="Unassembled WGS sequence"/>
</dbReference>
<dbReference type="EMBL" id="JAUSQU010000001">
    <property type="protein sequence ID" value="MDP9849786.1"/>
    <property type="molecule type" value="Genomic_DNA"/>
</dbReference>
<evidence type="ECO:0000313" key="1">
    <source>
        <dbReference type="EMBL" id="MDP9849786.1"/>
    </source>
</evidence>
<proteinExistence type="predicted"/>
<evidence type="ECO:0000313" key="2">
    <source>
        <dbReference type="Proteomes" id="UP001225356"/>
    </source>
</evidence>
<dbReference type="Pfam" id="PF19953">
    <property type="entry name" value="EACC1"/>
    <property type="match status" value="1"/>
</dbReference>
<sequence length="122" mass="13434">MRLEVLAGGDTVRQERLTRTLHEKLAETDGIAVEFAVPQAAPAGDGRKAGITADVILWVTVAASARPASQLLITAIKEWCATERHRKVLVTHGERSIEISGRPDEAQERLVREFLRDADESH</sequence>
<dbReference type="InterPro" id="IPR045428">
    <property type="entry name" value="EACC1"/>
</dbReference>
<keyword evidence="2" id="KW-1185">Reference proteome</keyword>
<gene>
    <name evidence="1" type="ORF">J2853_008997</name>
</gene>
<name>A0ABT9QTR5_9ACTN</name>